<evidence type="ECO:0000313" key="4">
    <source>
        <dbReference type="Proteomes" id="UP000276223"/>
    </source>
</evidence>
<dbReference type="RefSeq" id="WP_123290612.1">
    <property type="nucleotide sequence ID" value="NZ_RJVA01000013.1"/>
</dbReference>
<gene>
    <name evidence="3" type="ORF">EDC27_2128</name>
</gene>
<reference evidence="3 4" key="1">
    <citation type="submission" date="2018-11" db="EMBL/GenBank/DDBJ databases">
        <title>Genomic Encyclopedia of Type Strains, Phase IV (KMG-IV): sequencing the most valuable type-strain genomes for metagenomic binning, comparative biology and taxonomic classification.</title>
        <authorList>
            <person name="Goeker M."/>
        </authorList>
    </citation>
    <scope>NUCLEOTIDE SEQUENCE [LARGE SCALE GENOMIC DNA]</scope>
    <source>
        <strain evidence="3 4">DSM 22027</strain>
    </source>
</reference>
<name>A0A3N1UHY4_9BACT</name>
<evidence type="ECO:0000313" key="3">
    <source>
        <dbReference type="EMBL" id="ROQ90872.1"/>
    </source>
</evidence>
<feature type="transmembrane region" description="Helical" evidence="1">
    <location>
        <begin position="6"/>
        <end position="23"/>
    </location>
</feature>
<dbReference type="InterPro" id="IPR025641">
    <property type="entry name" value="DUF4340"/>
</dbReference>
<dbReference type="EMBL" id="RJVA01000013">
    <property type="protein sequence ID" value="ROQ90872.1"/>
    <property type="molecule type" value="Genomic_DNA"/>
</dbReference>
<dbReference type="OrthoDB" id="5517624at2"/>
<feature type="domain" description="DUF4340" evidence="2">
    <location>
        <begin position="71"/>
        <end position="243"/>
    </location>
</feature>
<keyword evidence="1" id="KW-0472">Membrane</keyword>
<sequence length="460" mass="52338">MKWRHALLYLLVLVLLGGYYYYFEIVMKRERDEAEQIKKKVFAVSAEAVEEVYLEVEGKPTVHLVKKDGAWVLDQPVSAEADQGAVKTLVHSLVELEKSRDVDTDAKDMELYGLAKPGQEVRFLSENTWHRLRLGSKNPTGESHYAAREDENVVFLVASGQVQALNKAPEDLRRRDLLNFEDENVQNLVVSWADGHQVKLVREAKNKDAWRCADEPERRVKKSKVDNVLNQIRWLRAKNFLEGTGEGSALLEGGVSEAQVVLQGFDGSELSLQIGRKKGEPETYVALSSQLKTPVTVDGAVLKELPKSVRDVEDRSVARFDSKDITRMEYAMGEEKGEMILQDDGTWVQVKADGSRRVFKESWRIRPLFWEWEDLEYEEAEDAEGQCGQQAGWHRMSLYRKEGDPLVFSWPGASEDQKTDTVRLCSGSGKAYLVETEKLKKIEKKLQEVLKSPSEEKTSK</sequence>
<comment type="caution">
    <text evidence="3">The sequence shown here is derived from an EMBL/GenBank/DDBJ whole genome shotgun (WGS) entry which is preliminary data.</text>
</comment>
<dbReference type="Pfam" id="PF14238">
    <property type="entry name" value="DUF4340"/>
    <property type="match status" value="1"/>
</dbReference>
<organism evidence="3 4">
    <name type="scientific">Desulfosoma caldarium</name>
    <dbReference type="NCBI Taxonomy" id="610254"/>
    <lineage>
        <taxon>Bacteria</taxon>
        <taxon>Pseudomonadati</taxon>
        <taxon>Thermodesulfobacteriota</taxon>
        <taxon>Syntrophobacteria</taxon>
        <taxon>Syntrophobacterales</taxon>
        <taxon>Syntrophobacteraceae</taxon>
        <taxon>Desulfosoma</taxon>
    </lineage>
</organism>
<dbReference type="Proteomes" id="UP000276223">
    <property type="component" value="Unassembled WGS sequence"/>
</dbReference>
<proteinExistence type="predicted"/>
<keyword evidence="1" id="KW-1133">Transmembrane helix</keyword>
<dbReference type="AlphaFoldDB" id="A0A3N1UHY4"/>
<keyword evidence="1" id="KW-0812">Transmembrane</keyword>
<evidence type="ECO:0000256" key="1">
    <source>
        <dbReference type="SAM" id="Phobius"/>
    </source>
</evidence>
<evidence type="ECO:0000259" key="2">
    <source>
        <dbReference type="Pfam" id="PF14238"/>
    </source>
</evidence>
<protein>
    <submittedName>
        <fullName evidence="3">Uncharacterized protein DUF4340</fullName>
    </submittedName>
</protein>
<accession>A0A3N1UHY4</accession>
<keyword evidence="4" id="KW-1185">Reference proteome</keyword>